<dbReference type="InterPro" id="IPR037523">
    <property type="entry name" value="VOC_core"/>
</dbReference>
<evidence type="ECO:0000313" key="2">
    <source>
        <dbReference type="EMBL" id="OGY25111.1"/>
    </source>
</evidence>
<dbReference type="Pfam" id="PF00903">
    <property type="entry name" value="Glyoxalase"/>
    <property type="match status" value="1"/>
</dbReference>
<dbReference type="InterPro" id="IPR029068">
    <property type="entry name" value="Glyas_Bleomycin-R_OHBP_Dase"/>
</dbReference>
<dbReference type="Gene3D" id="3.10.180.10">
    <property type="entry name" value="2,3-Dihydroxybiphenyl 1,2-Dioxygenase, domain 1"/>
    <property type="match status" value="1"/>
</dbReference>
<dbReference type="Proteomes" id="UP000177103">
    <property type="component" value="Unassembled WGS sequence"/>
</dbReference>
<reference evidence="2 3" key="1">
    <citation type="journal article" date="2016" name="Nat. Commun.">
        <title>Thousands of microbial genomes shed light on interconnected biogeochemical processes in an aquifer system.</title>
        <authorList>
            <person name="Anantharaman K."/>
            <person name="Brown C.T."/>
            <person name="Hug L.A."/>
            <person name="Sharon I."/>
            <person name="Castelle C.J."/>
            <person name="Probst A.J."/>
            <person name="Thomas B.C."/>
            <person name="Singh A."/>
            <person name="Wilkins M.J."/>
            <person name="Karaoz U."/>
            <person name="Brodie E.L."/>
            <person name="Williams K.H."/>
            <person name="Hubbard S.S."/>
            <person name="Banfield J.F."/>
        </authorList>
    </citation>
    <scope>NUCLEOTIDE SEQUENCE [LARGE SCALE GENOMIC DNA]</scope>
</reference>
<dbReference type="InterPro" id="IPR052164">
    <property type="entry name" value="Anthracycline_SecMetBiosynth"/>
</dbReference>
<dbReference type="AlphaFoldDB" id="A0A1G1WBW4"/>
<dbReference type="EMBL" id="MHCQ01000002">
    <property type="protein sequence ID" value="OGY25111.1"/>
    <property type="molecule type" value="Genomic_DNA"/>
</dbReference>
<comment type="caution">
    <text evidence="2">The sequence shown here is derived from an EMBL/GenBank/DDBJ whole genome shotgun (WGS) entry which is preliminary data.</text>
</comment>
<dbReference type="SUPFAM" id="SSF54593">
    <property type="entry name" value="Glyoxalase/Bleomycin resistance protein/Dihydroxybiphenyl dioxygenase"/>
    <property type="match status" value="1"/>
</dbReference>
<dbReference type="PROSITE" id="PS51819">
    <property type="entry name" value="VOC"/>
    <property type="match status" value="1"/>
</dbReference>
<accession>A0A1G1WBW4</accession>
<organism evidence="2 3">
    <name type="scientific">Candidatus Woykebacteria bacterium RBG_13_40_7b</name>
    <dbReference type="NCBI Taxonomy" id="1802594"/>
    <lineage>
        <taxon>Bacteria</taxon>
        <taxon>Candidatus Woykeibacteriota</taxon>
    </lineage>
</organism>
<feature type="domain" description="VOC" evidence="1">
    <location>
        <begin position="3"/>
        <end position="125"/>
    </location>
</feature>
<dbReference type="CDD" id="cd07247">
    <property type="entry name" value="SgaA_N_like"/>
    <property type="match status" value="1"/>
</dbReference>
<sequence>MSPVVHFEMLAGDKVRVKKFYEEVFGWKMTQLGSDMGNYLLATTSPVDENNMHLEKGAINGGFYERGEYGTVPHVVISVESLTNHIEMVKKSGGEIQGEPMDILGIGKFVMFKDTEGNRVGMLQPTNM</sequence>
<dbReference type="InterPro" id="IPR004360">
    <property type="entry name" value="Glyas_Fos-R_dOase_dom"/>
</dbReference>
<proteinExistence type="predicted"/>
<dbReference type="PANTHER" id="PTHR33993:SF2">
    <property type="entry name" value="VOC DOMAIN-CONTAINING PROTEIN"/>
    <property type="match status" value="1"/>
</dbReference>
<evidence type="ECO:0000259" key="1">
    <source>
        <dbReference type="PROSITE" id="PS51819"/>
    </source>
</evidence>
<gene>
    <name evidence="2" type="ORF">A2Y57_00595</name>
</gene>
<name>A0A1G1WBW4_9BACT</name>
<dbReference type="PANTHER" id="PTHR33993">
    <property type="entry name" value="GLYOXALASE-RELATED"/>
    <property type="match status" value="1"/>
</dbReference>
<evidence type="ECO:0000313" key="3">
    <source>
        <dbReference type="Proteomes" id="UP000177103"/>
    </source>
</evidence>
<protein>
    <recommendedName>
        <fullName evidence="1">VOC domain-containing protein</fullName>
    </recommendedName>
</protein>